<dbReference type="CDD" id="cd06174">
    <property type="entry name" value="MFS"/>
    <property type="match status" value="1"/>
</dbReference>
<feature type="transmembrane region" description="Helical" evidence="5">
    <location>
        <begin position="258"/>
        <end position="276"/>
    </location>
</feature>
<evidence type="ECO:0000256" key="4">
    <source>
        <dbReference type="SAM" id="MobiDB-lite"/>
    </source>
</evidence>
<feature type="transmembrane region" description="Helical" evidence="5">
    <location>
        <begin position="347"/>
        <end position="368"/>
    </location>
</feature>
<evidence type="ECO:0000256" key="3">
    <source>
        <dbReference type="ARBA" id="ARBA00023136"/>
    </source>
</evidence>
<evidence type="ECO:0000313" key="6">
    <source>
        <dbReference type="EMBL" id="OWF38212.1"/>
    </source>
</evidence>
<feature type="transmembrane region" description="Helical" evidence="5">
    <location>
        <begin position="404"/>
        <end position="427"/>
    </location>
</feature>
<proteinExistence type="predicted"/>
<keyword evidence="6" id="KW-0813">Transport</keyword>
<sequence>MTMDTELKYGVPGSEQEAVPMQKDDEYDEDNKVPEVKPSSFYAELRDNKVTRLQVIRSICVSSAYVVMGWIKGQLGPAFPDVIRISGVDLQKGSAFMTAYYTGRFLGSLLAGVIYSRMNKFLLFGISLVMFGLVVGSIPWCVLYELMIFAHVVLGIFGGILAVAIYSESVLIWGPTGRGRSYLMIHGAISIIASVLAPIATGPFLAKRHAYIFNSSSLAPTNVSVADNSTSSVANISFGSHYNETALRDPYDNPSQLYIAYSISAGLCMVIALPFFRLFRFSKSNKMSFVTKEKNKFIGTFSIFLKRLQLFNVGVYSLFHNAVDFTFTGYLSTFCVKYLHWTNMSGAMLTSTAFFTRLLGSICGIVLVRFFKSHTLLLLSTTAYTLGFVGLTVSAHAFSDVGVWVSVCVIGIPFGLVWPNFLSWINASLIPVRGEISSFINVTAFLGALLAPMLFGYMMDEVSLLWFCYLCVAKSIVNIINAFLILCYSKLMKK</sequence>
<keyword evidence="2 5" id="KW-1133">Transmembrane helix</keyword>
<dbReference type="SUPFAM" id="SSF103473">
    <property type="entry name" value="MFS general substrate transporter"/>
    <property type="match status" value="1"/>
</dbReference>
<gene>
    <name evidence="6" type="ORF">KP79_PYT19423</name>
</gene>
<dbReference type="InterPro" id="IPR011701">
    <property type="entry name" value="MFS"/>
</dbReference>
<feature type="transmembrane region" description="Helical" evidence="5">
    <location>
        <begin position="375"/>
        <end position="398"/>
    </location>
</feature>
<dbReference type="Gene3D" id="1.20.1250.20">
    <property type="entry name" value="MFS general substrate transporter like domains"/>
    <property type="match status" value="2"/>
</dbReference>
<dbReference type="GO" id="GO:0022857">
    <property type="term" value="F:transmembrane transporter activity"/>
    <property type="evidence" value="ECO:0007669"/>
    <property type="project" value="InterPro"/>
</dbReference>
<keyword evidence="7" id="KW-1185">Reference proteome</keyword>
<dbReference type="Proteomes" id="UP000242188">
    <property type="component" value="Unassembled WGS sequence"/>
</dbReference>
<evidence type="ECO:0000256" key="5">
    <source>
        <dbReference type="SAM" id="Phobius"/>
    </source>
</evidence>
<keyword evidence="3 5" id="KW-0472">Membrane</keyword>
<reference evidence="6 7" key="1">
    <citation type="journal article" date="2017" name="Nat. Ecol. Evol.">
        <title>Scallop genome provides insights into evolution of bilaterian karyotype and development.</title>
        <authorList>
            <person name="Wang S."/>
            <person name="Zhang J."/>
            <person name="Jiao W."/>
            <person name="Li J."/>
            <person name="Xun X."/>
            <person name="Sun Y."/>
            <person name="Guo X."/>
            <person name="Huan P."/>
            <person name="Dong B."/>
            <person name="Zhang L."/>
            <person name="Hu X."/>
            <person name="Sun X."/>
            <person name="Wang J."/>
            <person name="Zhao C."/>
            <person name="Wang Y."/>
            <person name="Wang D."/>
            <person name="Huang X."/>
            <person name="Wang R."/>
            <person name="Lv J."/>
            <person name="Li Y."/>
            <person name="Zhang Z."/>
            <person name="Liu B."/>
            <person name="Lu W."/>
            <person name="Hui Y."/>
            <person name="Liang J."/>
            <person name="Zhou Z."/>
            <person name="Hou R."/>
            <person name="Li X."/>
            <person name="Liu Y."/>
            <person name="Li H."/>
            <person name="Ning X."/>
            <person name="Lin Y."/>
            <person name="Zhao L."/>
            <person name="Xing Q."/>
            <person name="Dou J."/>
            <person name="Li Y."/>
            <person name="Mao J."/>
            <person name="Guo H."/>
            <person name="Dou H."/>
            <person name="Li T."/>
            <person name="Mu C."/>
            <person name="Jiang W."/>
            <person name="Fu Q."/>
            <person name="Fu X."/>
            <person name="Miao Y."/>
            <person name="Liu J."/>
            <person name="Yu Q."/>
            <person name="Li R."/>
            <person name="Liao H."/>
            <person name="Li X."/>
            <person name="Kong Y."/>
            <person name="Jiang Z."/>
            <person name="Chourrout D."/>
            <person name="Li R."/>
            <person name="Bao Z."/>
        </authorList>
    </citation>
    <scope>NUCLEOTIDE SEQUENCE [LARGE SCALE GENOMIC DNA]</scope>
    <source>
        <strain evidence="6 7">PY_sf001</strain>
    </source>
</reference>
<dbReference type="PANTHER" id="PTHR23121:SF9">
    <property type="entry name" value="SODIUM-DEPENDENT GLUCOSE TRANSPORTER 1"/>
    <property type="match status" value="1"/>
</dbReference>
<evidence type="ECO:0000313" key="7">
    <source>
        <dbReference type="Proteomes" id="UP000242188"/>
    </source>
</evidence>
<keyword evidence="6" id="KW-0762">Sugar transport</keyword>
<feature type="transmembrane region" description="Helical" evidence="5">
    <location>
        <begin position="93"/>
        <end position="114"/>
    </location>
</feature>
<dbReference type="EMBL" id="NEDP02005571">
    <property type="protein sequence ID" value="OWF38212.1"/>
    <property type="molecule type" value="Genomic_DNA"/>
</dbReference>
<protein>
    <submittedName>
        <fullName evidence="6">Sodium-dependent glucose transporter 1A</fullName>
    </submittedName>
</protein>
<feature type="transmembrane region" description="Helical" evidence="5">
    <location>
        <begin position="183"/>
        <end position="206"/>
    </location>
</feature>
<feature type="transmembrane region" description="Helical" evidence="5">
    <location>
        <begin position="439"/>
        <end position="458"/>
    </location>
</feature>
<comment type="caution">
    <text evidence="6">The sequence shown here is derived from an EMBL/GenBank/DDBJ whole genome shotgun (WGS) entry which is preliminary data.</text>
</comment>
<feature type="transmembrane region" description="Helical" evidence="5">
    <location>
        <begin position="464"/>
        <end position="488"/>
    </location>
</feature>
<feature type="transmembrane region" description="Helical" evidence="5">
    <location>
        <begin position="146"/>
        <end position="171"/>
    </location>
</feature>
<accession>A0A210PP06</accession>
<feature type="region of interest" description="Disordered" evidence="4">
    <location>
        <begin position="1"/>
        <end position="32"/>
    </location>
</feature>
<feature type="transmembrane region" description="Helical" evidence="5">
    <location>
        <begin position="121"/>
        <end position="140"/>
    </location>
</feature>
<dbReference type="InterPro" id="IPR036259">
    <property type="entry name" value="MFS_trans_sf"/>
</dbReference>
<dbReference type="OrthoDB" id="10343612at2759"/>
<keyword evidence="1 5" id="KW-0812">Transmembrane</keyword>
<feature type="transmembrane region" description="Helical" evidence="5">
    <location>
        <begin position="55"/>
        <end position="73"/>
    </location>
</feature>
<evidence type="ECO:0000256" key="2">
    <source>
        <dbReference type="ARBA" id="ARBA00022989"/>
    </source>
</evidence>
<dbReference type="PANTHER" id="PTHR23121">
    <property type="entry name" value="SODIUM-DEPENDENT GLUCOSE TRANSPORTER 1"/>
    <property type="match status" value="1"/>
</dbReference>
<dbReference type="Pfam" id="PF07690">
    <property type="entry name" value="MFS_1"/>
    <property type="match status" value="1"/>
</dbReference>
<dbReference type="AlphaFoldDB" id="A0A210PP06"/>
<evidence type="ECO:0000256" key="1">
    <source>
        <dbReference type="ARBA" id="ARBA00022692"/>
    </source>
</evidence>
<name>A0A210PP06_MIZYE</name>
<organism evidence="6 7">
    <name type="scientific">Mizuhopecten yessoensis</name>
    <name type="common">Japanese scallop</name>
    <name type="synonym">Patinopecten yessoensis</name>
    <dbReference type="NCBI Taxonomy" id="6573"/>
    <lineage>
        <taxon>Eukaryota</taxon>
        <taxon>Metazoa</taxon>
        <taxon>Spiralia</taxon>
        <taxon>Lophotrochozoa</taxon>
        <taxon>Mollusca</taxon>
        <taxon>Bivalvia</taxon>
        <taxon>Autobranchia</taxon>
        <taxon>Pteriomorphia</taxon>
        <taxon>Pectinida</taxon>
        <taxon>Pectinoidea</taxon>
        <taxon>Pectinidae</taxon>
        <taxon>Mizuhopecten</taxon>
    </lineage>
</organism>